<gene>
    <name evidence="2" type="ORF">FEM33_07125</name>
</gene>
<evidence type="ECO:0000256" key="1">
    <source>
        <dbReference type="SAM" id="SignalP"/>
    </source>
</evidence>
<comment type="caution">
    <text evidence="2">The sequence shown here is derived from an EMBL/GenBank/DDBJ whole genome shotgun (WGS) entry which is preliminary data.</text>
</comment>
<feature type="signal peptide" evidence="1">
    <location>
        <begin position="1"/>
        <end position="24"/>
    </location>
</feature>
<evidence type="ECO:0000313" key="3">
    <source>
        <dbReference type="Proteomes" id="UP000323994"/>
    </source>
</evidence>
<dbReference type="RefSeq" id="WP_139011382.1">
    <property type="nucleotide sequence ID" value="NZ_VBSN01000027.1"/>
</dbReference>
<dbReference type="Proteomes" id="UP000323994">
    <property type="component" value="Unassembled WGS sequence"/>
</dbReference>
<dbReference type="AlphaFoldDB" id="A0A5M8QW24"/>
<accession>A0A5M8QW24</accession>
<keyword evidence="1" id="KW-0732">Signal</keyword>
<proteinExistence type="predicted"/>
<organism evidence="2 3">
    <name type="scientific">Dyadobacter flavalbus</name>
    <dbReference type="NCBI Taxonomy" id="2579942"/>
    <lineage>
        <taxon>Bacteria</taxon>
        <taxon>Pseudomonadati</taxon>
        <taxon>Bacteroidota</taxon>
        <taxon>Cytophagia</taxon>
        <taxon>Cytophagales</taxon>
        <taxon>Spirosomataceae</taxon>
        <taxon>Dyadobacter</taxon>
    </lineage>
</organism>
<dbReference type="EMBL" id="VBSN01000027">
    <property type="protein sequence ID" value="KAA6440369.1"/>
    <property type="molecule type" value="Genomic_DNA"/>
</dbReference>
<evidence type="ECO:0000313" key="2">
    <source>
        <dbReference type="EMBL" id="KAA6440369.1"/>
    </source>
</evidence>
<protein>
    <submittedName>
        <fullName evidence="2">Uncharacterized protein</fullName>
    </submittedName>
</protein>
<feature type="chain" id="PRO_5024427745" evidence="1">
    <location>
        <begin position="25"/>
        <end position="127"/>
    </location>
</feature>
<dbReference type="OrthoDB" id="1100674at2"/>
<sequence>MKKASILFILLLTAVVFKGYSQTAATNDFFAGKWEVLVVGTPNGDSKLVTDLVRKDGKLTGELKDPTGQNPEVLPITSIVEEGNKITLYFTAQGTDVSLDLAKVDDTHLKGSVMSGMFDASAVRIKE</sequence>
<reference evidence="2 3" key="1">
    <citation type="submission" date="2019-05" db="EMBL/GenBank/DDBJ databases">
        <authorList>
            <person name="Qu J.-H."/>
        </authorList>
    </citation>
    <scope>NUCLEOTIDE SEQUENCE [LARGE SCALE GENOMIC DNA]</scope>
    <source>
        <strain evidence="2 3">NS28</strain>
    </source>
</reference>
<keyword evidence="3" id="KW-1185">Reference proteome</keyword>
<name>A0A5M8QW24_9BACT</name>